<dbReference type="AlphaFoldDB" id="A0A836GKA9"/>
<feature type="region of interest" description="Disordered" evidence="11">
    <location>
        <begin position="109"/>
        <end position="165"/>
    </location>
</feature>
<keyword evidence="3 10" id="KW-0963">Cytoplasm</keyword>
<feature type="compositionally biased region" description="Basic and acidic residues" evidence="11">
    <location>
        <begin position="120"/>
        <end position="148"/>
    </location>
</feature>
<dbReference type="InterPro" id="IPR047139">
    <property type="entry name" value="ANKZ1/VMS1"/>
</dbReference>
<keyword evidence="7 10" id="KW-0378">Hydrolase</keyword>
<dbReference type="PROSITE" id="PS52044">
    <property type="entry name" value="VLRF1"/>
    <property type="match status" value="1"/>
</dbReference>
<dbReference type="PANTHER" id="PTHR16036">
    <property type="entry name" value="ANKYRIN REPEAT AND ZINC FINGER DOMAIN-CONTAINING PROTEIN 1"/>
    <property type="match status" value="1"/>
</dbReference>
<evidence type="ECO:0000313" key="13">
    <source>
        <dbReference type="EMBL" id="KAG5467085.1"/>
    </source>
</evidence>
<protein>
    <recommendedName>
        <fullName evidence="12">VLRF1 domain-containing protein</fullName>
    </recommendedName>
</protein>
<dbReference type="EMBL" id="JAFEUZ010000035">
    <property type="protein sequence ID" value="KAG5467085.1"/>
    <property type="molecule type" value="Genomic_DNA"/>
</dbReference>
<evidence type="ECO:0000256" key="3">
    <source>
        <dbReference type="ARBA" id="ARBA00022490"/>
    </source>
</evidence>
<proteinExistence type="inferred from homology"/>
<dbReference type="RefSeq" id="XP_067174993.1">
    <property type="nucleotide sequence ID" value="XM_067318888.1"/>
</dbReference>
<organism evidence="13 14">
    <name type="scientific">Leishmania martiniquensis</name>
    <dbReference type="NCBI Taxonomy" id="1580590"/>
    <lineage>
        <taxon>Eukaryota</taxon>
        <taxon>Discoba</taxon>
        <taxon>Euglenozoa</taxon>
        <taxon>Kinetoplastea</taxon>
        <taxon>Metakinetoplastina</taxon>
        <taxon>Trypanosomatida</taxon>
        <taxon>Trypanosomatidae</taxon>
        <taxon>Leishmaniinae</taxon>
        <taxon>Leishmania</taxon>
    </lineage>
</organism>
<keyword evidence="9" id="KW-0175">Coiled coil</keyword>
<accession>A0A836GKA9</accession>
<evidence type="ECO:0000256" key="2">
    <source>
        <dbReference type="ARBA" id="ARBA00009262"/>
    </source>
</evidence>
<dbReference type="GO" id="GO:0016787">
    <property type="term" value="F:hydrolase activity"/>
    <property type="evidence" value="ECO:0007669"/>
    <property type="project" value="UniProtKB-KW"/>
</dbReference>
<evidence type="ECO:0000256" key="10">
    <source>
        <dbReference type="PROSITE-ProRule" id="PRU01389"/>
    </source>
</evidence>
<comment type="similarity">
    <text evidence="2 10">Belongs to the ANKZF1/VMS1 family.</text>
</comment>
<evidence type="ECO:0000256" key="11">
    <source>
        <dbReference type="SAM" id="MobiDB-lite"/>
    </source>
</evidence>
<evidence type="ECO:0000313" key="14">
    <source>
        <dbReference type="Proteomes" id="UP000673552"/>
    </source>
</evidence>
<dbReference type="GO" id="GO:0004519">
    <property type="term" value="F:endonuclease activity"/>
    <property type="evidence" value="ECO:0007669"/>
    <property type="project" value="UniProtKB-KW"/>
</dbReference>
<evidence type="ECO:0000256" key="9">
    <source>
        <dbReference type="ARBA" id="ARBA00023054"/>
    </source>
</evidence>
<dbReference type="Proteomes" id="UP000673552">
    <property type="component" value="Unassembled WGS sequence"/>
</dbReference>
<dbReference type="Pfam" id="PF18826">
    <property type="entry name" value="bVLRF1"/>
    <property type="match status" value="1"/>
</dbReference>
<reference evidence="14" key="2">
    <citation type="journal article" date="2021" name="Sci. Data">
        <title>Chromosome-scale genome sequencing, assembly and annotation of six genomes from subfamily Leishmaniinae.</title>
        <authorList>
            <person name="Almutairi H."/>
            <person name="Urbaniak M.D."/>
            <person name="Bates M.D."/>
            <person name="Jariyapan N."/>
            <person name="Kwakye-Nuako G."/>
            <person name="Thomaz Soccol V."/>
            <person name="Al-Salem W.S."/>
            <person name="Dillon R.J."/>
            <person name="Bates P.A."/>
            <person name="Gatherer D."/>
        </authorList>
    </citation>
    <scope>NUCLEOTIDE SEQUENCE [LARGE SCALE GENOMIC DNA]</scope>
</reference>
<keyword evidence="6 10" id="KW-0255">Endonuclease</keyword>
<feature type="domain" description="VLRF1" evidence="12">
    <location>
        <begin position="350"/>
        <end position="505"/>
    </location>
</feature>
<sequence length="519" mass="56714">MSLSDAEAIIAVVLKSLQGAPRTTYEADNLYQLNCERIAAVRVILDGMRGDYVDQLRARCDGAEKQAQAKHAAAVGGAADTDNAFSLDFAMEEGEGQNDAEMQRAMLASVTRNRRSKNSGAKERSKKKDGEEGRKRKEKRTLDEDARVAAHPAGGGSAEGNAAVKGSPTRWTKWVVLSRDENLISSAISSALSRSGRGKCEAVPNTPLARVFFTAEMRWNGLPCQCAVELYRCVVIAMTHGEPQLSWTECEKSTPSPVLASARGDGIEGEYCSPYCAECHGLGSPETSSECGEGGSEEDCVSRVEDMTLSEQLIAEYDHARQYEEEKDADALALPCDVSERFQQRLCGFTDDVWVILLCHGGYFAGGVFARGTCVVHKAFQRYVVRKKQGGKQSSNAKDAGSYNSVGSQIRAAQEVKWRADVRDLLLAWVSYIQAASFILYAAPGPQNKAVLTDFALLPAAASTGGRKGVSPIQLKDPRVRRVPLTTHRPTFEEVQRIYNVCSRCSLLYVRKEEEERAD</sequence>
<evidence type="ECO:0000256" key="1">
    <source>
        <dbReference type="ARBA" id="ARBA00004496"/>
    </source>
</evidence>
<keyword evidence="4 10" id="KW-0540">Nuclease</keyword>
<dbReference type="GO" id="GO:0036503">
    <property type="term" value="P:ERAD pathway"/>
    <property type="evidence" value="ECO:0007669"/>
    <property type="project" value="TreeGrafter"/>
</dbReference>
<evidence type="ECO:0000256" key="5">
    <source>
        <dbReference type="ARBA" id="ARBA00022737"/>
    </source>
</evidence>
<evidence type="ECO:0000256" key="8">
    <source>
        <dbReference type="ARBA" id="ARBA00023043"/>
    </source>
</evidence>
<gene>
    <name evidence="13" type="ORF">LSCM1_01266</name>
</gene>
<comment type="caution">
    <text evidence="13">The sequence shown here is derived from an EMBL/GenBank/DDBJ whole genome shotgun (WGS) entry which is preliminary data.</text>
</comment>
<reference evidence="14" key="1">
    <citation type="journal article" date="2021" name="Microbiol. Resour. Announc.">
        <title>LGAAP: Leishmaniinae Genome Assembly and Annotation Pipeline.</title>
        <authorList>
            <person name="Almutairi H."/>
            <person name="Urbaniak M.D."/>
            <person name="Bates M.D."/>
            <person name="Jariyapan N."/>
            <person name="Kwakye-Nuako G."/>
            <person name="Thomaz-Soccol V."/>
            <person name="Al-Salem W.S."/>
            <person name="Dillon R.J."/>
            <person name="Bates P.A."/>
            <person name="Gatherer D."/>
        </authorList>
    </citation>
    <scope>NUCLEOTIDE SEQUENCE [LARGE SCALE GENOMIC DNA]</scope>
</reference>
<keyword evidence="5" id="KW-0677">Repeat</keyword>
<feature type="active site" evidence="10">
    <location>
        <position position="393"/>
    </location>
</feature>
<dbReference type="InterPro" id="IPR041175">
    <property type="entry name" value="VLRF1/Vms1"/>
</dbReference>
<dbReference type="KEGG" id="lmat:92511400"/>
<comment type="subcellular location">
    <subcellularLocation>
        <location evidence="1">Cytoplasm</location>
    </subcellularLocation>
</comment>
<keyword evidence="14" id="KW-1185">Reference proteome</keyword>
<name>A0A836GKA9_9TRYP</name>
<dbReference type="GeneID" id="92511400"/>
<evidence type="ECO:0000256" key="6">
    <source>
        <dbReference type="ARBA" id="ARBA00022759"/>
    </source>
</evidence>
<comment type="domain">
    <text evidence="10">The VLRF1 domain mediates binding to the 60S ribosomal subunit.</text>
</comment>
<keyword evidence="8" id="KW-0040">ANK repeat</keyword>
<dbReference type="GO" id="GO:0005737">
    <property type="term" value="C:cytoplasm"/>
    <property type="evidence" value="ECO:0007669"/>
    <property type="project" value="UniProtKB-SubCell"/>
</dbReference>
<evidence type="ECO:0000256" key="4">
    <source>
        <dbReference type="ARBA" id="ARBA00022722"/>
    </source>
</evidence>
<evidence type="ECO:0000256" key="7">
    <source>
        <dbReference type="ARBA" id="ARBA00022801"/>
    </source>
</evidence>
<dbReference type="SMR" id="A0A836GKA9"/>
<dbReference type="PANTHER" id="PTHR16036:SF2">
    <property type="entry name" value="TRNA ENDONUCLEASE ANKZF1"/>
    <property type="match status" value="1"/>
</dbReference>
<evidence type="ECO:0000259" key="12">
    <source>
        <dbReference type="PROSITE" id="PS52044"/>
    </source>
</evidence>
<dbReference type="OrthoDB" id="429841at2759"/>